<dbReference type="GO" id="GO:0003908">
    <property type="term" value="F:methylated-DNA-[protein]-cysteine S-methyltransferase activity"/>
    <property type="evidence" value="ECO:0007669"/>
    <property type="project" value="UniProtKB-EC"/>
</dbReference>
<dbReference type="EMBL" id="LNQR01000008">
    <property type="protein sequence ID" value="KWT93558.1"/>
    <property type="molecule type" value="Genomic_DNA"/>
</dbReference>
<accession>A0ABR5SK99</accession>
<keyword evidence="6 8" id="KW-0234">DNA repair</keyword>
<comment type="catalytic activity">
    <reaction evidence="1 8">
        <text>a 4-O-methyl-thymidine in DNA + L-cysteinyl-[protein] = a thymidine in DNA + S-methyl-L-cysteinyl-[protein]</text>
        <dbReference type="Rhea" id="RHEA:53428"/>
        <dbReference type="Rhea" id="RHEA-COMP:10131"/>
        <dbReference type="Rhea" id="RHEA-COMP:10132"/>
        <dbReference type="Rhea" id="RHEA-COMP:13555"/>
        <dbReference type="Rhea" id="RHEA-COMP:13556"/>
        <dbReference type="ChEBI" id="CHEBI:29950"/>
        <dbReference type="ChEBI" id="CHEBI:82612"/>
        <dbReference type="ChEBI" id="CHEBI:137386"/>
        <dbReference type="ChEBI" id="CHEBI:137387"/>
        <dbReference type="EC" id="2.1.1.63"/>
    </reaction>
</comment>
<evidence type="ECO:0000256" key="4">
    <source>
        <dbReference type="ARBA" id="ARBA00022679"/>
    </source>
</evidence>
<evidence type="ECO:0000256" key="8">
    <source>
        <dbReference type="HAMAP-Rule" id="MF_00772"/>
    </source>
</evidence>
<comment type="miscellaneous">
    <text evidence="8">This enzyme catalyzes only one turnover and therefore is not strictly catalytic. According to one definition, an enzyme is a biocatalyst that acts repeatedly and over many reaction cycles.</text>
</comment>
<feature type="active site" description="Nucleophile; methyl group acceptor" evidence="8">
    <location>
        <position position="122"/>
    </location>
</feature>
<dbReference type="Pfam" id="PF01035">
    <property type="entry name" value="DNA_binding_1"/>
    <property type="match status" value="1"/>
</dbReference>
<keyword evidence="5 8" id="KW-0227">DNA damage</keyword>
<dbReference type="InterPro" id="IPR001497">
    <property type="entry name" value="MethylDNA_cys_MeTrfase_AS"/>
</dbReference>
<sequence length="164" mass="17612">MHALRFSSLETPIGLVYVVSDGASVVETAFERPPYQEVHDAGGCAITQLKEYFKGERFVFDAAINLGKISTFYTAVYRALREIPYGTVCSYKELAAMAGSPSAARAVGQAMSHNPIPIILPCHRVIASDGSLGGYTGGISIKKKLLALERQAAGAGHRLRNEIP</sequence>
<dbReference type="NCBIfam" id="TIGR00589">
    <property type="entry name" value="ogt"/>
    <property type="match status" value="1"/>
</dbReference>
<keyword evidence="3 8" id="KW-0489">Methyltransferase</keyword>
<dbReference type="RefSeq" id="WP_085050816.1">
    <property type="nucleotide sequence ID" value="NZ_LNQR01000008.1"/>
</dbReference>
<evidence type="ECO:0000313" key="10">
    <source>
        <dbReference type="EMBL" id="KWT93558.1"/>
    </source>
</evidence>
<dbReference type="Gene3D" id="3.30.160.70">
    <property type="entry name" value="Methylated DNA-protein cysteine methyltransferase domain"/>
    <property type="match status" value="1"/>
</dbReference>
<keyword evidence="4 8" id="KW-0808">Transferase</keyword>
<dbReference type="Proteomes" id="UP000060487">
    <property type="component" value="Unassembled WGS sequence"/>
</dbReference>
<evidence type="ECO:0000259" key="9">
    <source>
        <dbReference type="Pfam" id="PF01035"/>
    </source>
</evidence>
<dbReference type="InterPro" id="IPR014048">
    <property type="entry name" value="MethylDNA_cys_MeTrfase_DNA-bd"/>
</dbReference>
<evidence type="ECO:0000256" key="3">
    <source>
        <dbReference type="ARBA" id="ARBA00022603"/>
    </source>
</evidence>
<comment type="caution">
    <text evidence="10">The sequence shown here is derived from an EMBL/GenBank/DDBJ whole genome shotgun (WGS) entry which is preliminary data.</text>
</comment>
<comment type="function">
    <text evidence="8">Involved in the cellular defense against the biological effects of O6-methylguanine (O6-MeG) and O4-methylthymine (O4-MeT) in DNA. Repairs the methylated nucleobase in DNA by stoichiometrically transferring the methyl group to a cysteine residue in the enzyme. This is a suicide reaction: the enzyme is irreversibly inactivated.</text>
</comment>
<evidence type="ECO:0000313" key="11">
    <source>
        <dbReference type="Proteomes" id="UP000060487"/>
    </source>
</evidence>
<keyword evidence="11" id="KW-1185">Reference proteome</keyword>
<dbReference type="EC" id="2.1.1.63" evidence="8"/>
<dbReference type="CDD" id="cd06445">
    <property type="entry name" value="ATase"/>
    <property type="match status" value="1"/>
</dbReference>
<evidence type="ECO:0000256" key="6">
    <source>
        <dbReference type="ARBA" id="ARBA00023204"/>
    </source>
</evidence>
<dbReference type="PANTHER" id="PTHR10815:SF13">
    <property type="entry name" value="METHYLATED-DNA--PROTEIN-CYSTEINE METHYLTRANSFERASE"/>
    <property type="match status" value="1"/>
</dbReference>
<dbReference type="InterPro" id="IPR036217">
    <property type="entry name" value="MethylDNA_cys_MeTrfase_DNAb"/>
</dbReference>
<evidence type="ECO:0000256" key="5">
    <source>
        <dbReference type="ARBA" id="ARBA00022763"/>
    </source>
</evidence>
<protein>
    <recommendedName>
        <fullName evidence="8">Methylated-DNA--protein-cysteine methyltransferase</fullName>
        <ecNumber evidence="8">2.1.1.63</ecNumber>
    </recommendedName>
    <alternativeName>
        <fullName evidence="8">6-O-methylguanine-DNA methyltransferase</fullName>
        <shortName evidence="8">MGMT</shortName>
    </alternativeName>
    <alternativeName>
        <fullName evidence="8">O-6-methylguanine-DNA-alkyltransferase</fullName>
    </alternativeName>
</protein>
<dbReference type="InterPro" id="IPR036631">
    <property type="entry name" value="MGMT_N_sf"/>
</dbReference>
<evidence type="ECO:0000256" key="2">
    <source>
        <dbReference type="ARBA" id="ARBA00022490"/>
    </source>
</evidence>
<gene>
    <name evidence="10" type="ORF">ASN18_0281</name>
</gene>
<feature type="domain" description="Methylated-DNA-[protein]-cysteine S-methyltransferase DNA binding" evidence="9">
    <location>
        <begin position="72"/>
        <end position="150"/>
    </location>
</feature>
<dbReference type="InterPro" id="IPR023546">
    <property type="entry name" value="MGMT"/>
</dbReference>
<dbReference type="SUPFAM" id="SSF46767">
    <property type="entry name" value="Methylated DNA-protein cysteine methyltransferase, C-terminal domain"/>
    <property type="match status" value="1"/>
</dbReference>
<dbReference type="GO" id="GO:0032259">
    <property type="term" value="P:methylation"/>
    <property type="evidence" value="ECO:0007669"/>
    <property type="project" value="UniProtKB-KW"/>
</dbReference>
<dbReference type="PROSITE" id="PS00374">
    <property type="entry name" value="MGMT"/>
    <property type="match status" value="1"/>
</dbReference>
<keyword evidence="2 8" id="KW-0963">Cytoplasm</keyword>
<name>A0ABR5SK99_9BACT</name>
<comment type="similarity">
    <text evidence="8">Belongs to the MGMT family.</text>
</comment>
<dbReference type="InterPro" id="IPR036388">
    <property type="entry name" value="WH-like_DNA-bd_sf"/>
</dbReference>
<comment type="catalytic activity">
    <reaction evidence="7 8">
        <text>a 6-O-methyl-2'-deoxyguanosine in DNA + L-cysteinyl-[protein] = S-methyl-L-cysteinyl-[protein] + a 2'-deoxyguanosine in DNA</text>
        <dbReference type="Rhea" id="RHEA:24000"/>
        <dbReference type="Rhea" id="RHEA-COMP:10131"/>
        <dbReference type="Rhea" id="RHEA-COMP:10132"/>
        <dbReference type="Rhea" id="RHEA-COMP:11367"/>
        <dbReference type="Rhea" id="RHEA-COMP:11368"/>
        <dbReference type="ChEBI" id="CHEBI:29950"/>
        <dbReference type="ChEBI" id="CHEBI:82612"/>
        <dbReference type="ChEBI" id="CHEBI:85445"/>
        <dbReference type="ChEBI" id="CHEBI:85448"/>
        <dbReference type="EC" id="2.1.1.63"/>
    </reaction>
</comment>
<proteinExistence type="inferred from homology"/>
<comment type="subcellular location">
    <subcellularLocation>
        <location evidence="8">Cytoplasm</location>
    </subcellularLocation>
</comment>
<evidence type="ECO:0000256" key="1">
    <source>
        <dbReference type="ARBA" id="ARBA00001286"/>
    </source>
</evidence>
<dbReference type="SUPFAM" id="SSF53155">
    <property type="entry name" value="Methylated DNA-protein cysteine methyltransferase domain"/>
    <property type="match status" value="1"/>
</dbReference>
<dbReference type="HAMAP" id="MF_00772">
    <property type="entry name" value="OGT"/>
    <property type="match status" value="1"/>
</dbReference>
<reference evidence="10 11" key="1">
    <citation type="submission" date="2015-11" db="EMBL/GenBank/DDBJ databases">
        <authorList>
            <person name="Lin W."/>
        </authorList>
    </citation>
    <scope>NUCLEOTIDE SEQUENCE [LARGE SCALE GENOMIC DNA]</scope>
    <source>
        <strain evidence="10 11">HCH-1</strain>
    </source>
</reference>
<organism evidence="10 11">
    <name type="scientific">Candidatus Magnetominusculus xianensis</name>
    <dbReference type="NCBI Taxonomy" id="1748249"/>
    <lineage>
        <taxon>Bacteria</taxon>
        <taxon>Pseudomonadati</taxon>
        <taxon>Nitrospirota</taxon>
        <taxon>Nitrospiria</taxon>
        <taxon>Nitrospirales</taxon>
        <taxon>Nitrospiraceae</taxon>
        <taxon>Candidatus Magnetominusculus</taxon>
    </lineage>
</organism>
<dbReference type="PANTHER" id="PTHR10815">
    <property type="entry name" value="METHYLATED-DNA--PROTEIN-CYSTEINE METHYLTRANSFERASE"/>
    <property type="match status" value="1"/>
</dbReference>
<evidence type="ECO:0000256" key="7">
    <source>
        <dbReference type="ARBA" id="ARBA00049348"/>
    </source>
</evidence>
<dbReference type="Gene3D" id="1.10.10.10">
    <property type="entry name" value="Winged helix-like DNA-binding domain superfamily/Winged helix DNA-binding domain"/>
    <property type="match status" value="1"/>
</dbReference>